<evidence type="ECO:0000313" key="1">
    <source>
        <dbReference type="EMBL" id="GAK49031.1"/>
    </source>
</evidence>
<dbReference type="AlphaFoldDB" id="A0A0S6VPY7"/>
<organism evidence="1">
    <name type="scientific">Candidatus Moduliflexus flocculans</name>
    <dbReference type="NCBI Taxonomy" id="1499966"/>
    <lineage>
        <taxon>Bacteria</taxon>
        <taxon>Candidatus Moduliflexota</taxon>
        <taxon>Candidatus Moduliflexia</taxon>
        <taxon>Candidatus Moduliflexales</taxon>
        <taxon>Candidatus Moduliflexaceae</taxon>
    </lineage>
</organism>
<dbReference type="HOGENOM" id="CLU_961932_0_0_0"/>
<dbReference type="Proteomes" id="UP000030700">
    <property type="component" value="Unassembled WGS sequence"/>
</dbReference>
<reference evidence="1" key="1">
    <citation type="journal article" date="2015" name="PeerJ">
        <title>First genomic representation of candidate bacterial phylum KSB3 points to enhanced environmental sensing as a trigger of wastewater bulking.</title>
        <authorList>
            <person name="Sekiguchi Y."/>
            <person name="Ohashi A."/>
            <person name="Parks D.H."/>
            <person name="Yamauchi T."/>
            <person name="Tyson G.W."/>
            <person name="Hugenholtz P."/>
        </authorList>
    </citation>
    <scope>NUCLEOTIDE SEQUENCE [LARGE SCALE GENOMIC DNA]</scope>
</reference>
<dbReference type="Gene3D" id="3.30.450.20">
    <property type="entry name" value="PAS domain"/>
    <property type="match status" value="1"/>
</dbReference>
<sequence length="289" mass="32323">MQFKSLQMRLVILFGACLLLTVGAVIVYNVIAARSTEKFVTGTTITLSSEELKMEILAQANAVAFEIQGYMNIAMATSRTLRDMLAGIKDPSINLKLDRNRINSILRSTLQQNPNFLGTYTLWEPNALDGLDAMYQGTPGHDATGRFIPYWNRGTADGSIIMDPLLDYENSELSESGIRKGEYYLLPRERKAECIIDPYYVIQGKIVWMTSLIAPILVNETFYGMAGVDITIENLQHIVQQTAQRFYHGAGTVAIVSFHGILAAHSTQPELIGKQLQAWRPEEWQATLE</sequence>
<keyword evidence="2" id="KW-1185">Reference proteome</keyword>
<accession>A0A0S6VPY7</accession>
<dbReference type="CDD" id="cd12913">
    <property type="entry name" value="PDC1_MCP_like"/>
    <property type="match status" value="1"/>
</dbReference>
<name>A0A0S6VPY7_9BACT</name>
<gene>
    <name evidence="1" type="ORF">U14_00249</name>
</gene>
<protein>
    <submittedName>
        <fullName evidence="1">Methyl-accepting chemotaxis protein</fullName>
    </submittedName>
</protein>
<dbReference type="STRING" id="1499966.U14_00249"/>
<dbReference type="EMBL" id="DF820455">
    <property type="protein sequence ID" value="GAK49031.1"/>
    <property type="molecule type" value="Genomic_DNA"/>
</dbReference>
<proteinExistence type="predicted"/>
<evidence type="ECO:0000313" key="2">
    <source>
        <dbReference type="Proteomes" id="UP000030700"/>
    </source>
</evidence>